<keyword evidence="7" id="KW-1185">Reference proteome</keyword>
<dbReference type="Gene3D" id="3.30.40.10">
    <property type="entry name" value="Zinc/RING finger domain, C3HC4 (zinc finger)"/>
    <property type="match status" value="1"/>
</dbReference>
<organism evidence="6 7">
    <name type="scientific">Gigaspora margarita</name>
    <dbReference type="NCBI Taxonomy" id="4874"/>
    <lineage>
        <taxon>Eukaryota</taxon>
        <taxon>Fungi</taxon>
        <taxon>Fungi incertae sedis</taxon>
        <taxon>Mucoromycota</taxon>
        <taxon>Glomeromycotina</taxon>
        <taxon>Glomeromycetes</taxon>
        <taxon>Diversisporales</taxon>
        <taxon>Gigasporaceae</taxon>
        <taxon>Gigaspora</taxon>
    </lineage>
</organism>
<reference evidence="6 7" key="1">
    <citation type="submission" date="2021-06" db="EMBL/GenBank/DDBJ databases">
        <authorList>
            <person name="Kallberg Y."/>
            <person name="Tangrot J."/>
            <person name="Rosling A."/>
        </authorList>
    </citation>
    <scope>NUCLEOTIDE SEQUENCE [LARGE SCALE GENOMIC DNA]</scope>
    <source>
        <strain evidence="6 7">120-4 pot B 10/14</strain>
    </source>
</reference>
<protein>
    <submittedName>
        <fullName evidence="6">35926_t:CDS:1</fullName>
    </submittedName>
</protein>
<feature type="transmembrane region" description="Helical" evidence="4">
    <location>
        <begin position="202"/>
        <end position="227"/>
    </location>
</feature>
<evidence type="ECO:0000313" key="6">
    <source>
        <dbReference type="EMBL" id="CAG8813357.1"/>
    </source>
</evidence>
<dbReference type="Proteomes" id="UP000789901">
    <property type="component" value="Unassembled WGS sequence"/>
</dbReference>
<feature type="domain" description="RING-CH-type" evidence="5">
    <location>
        <begin position="60"/>
        <end position="128"/>
    </location>
</feature>
<evidence type="ECO:0000313" key="7">
    <source>
        <dbReference type="Proteomes" id="UP000789901"/>
    </source>
</evidence>
<evidence type="ECO:0000259" key="5">
    <source>
        <dbReference type="PROSITE" id="PS51292"/>
    </source>
</evidence>
<gene>
    <name evidence="6" type="ORF">GMARGA_LOCUS25768</name>
</gene>
<keyword evidence="4" id="KW-0812">Transmembrane</keyword>
<feature type="transmembrane region" description="Helical" evidence="4">
    <location>
        <begin position="140"/>
        <end position="161"/>
    </location>
</feature>
<keyword evidence="3" id="KW-0862">Zinc</keyword>
<evidence type="ECO:0000256" key="1">
    <source>
        <dbReference type="ARBA" id="ARBA00022723"/>
    </source>
</evidence>
<dbReference type="SMART" id="SM00744">
    <property type="entry name" value="RINGv"/>
    <property type="match status" value="1"/>
</dbReference>
<comment type="caution">
    <text evidence="6">The sequence shown here is derived from an EMBL/GenBank/DDBJ whole genome shotgun (WGS) entry which is preliminary data.</text>
</comment>
<dbReference type="InterPro" id="IPR013083">
    <property type="entry name" value="Znf_RING/FYVE/PHD"/>
</dbReference>
<dbReference type="PROSITE" id="PS51292">
    <property type="entry name" value="ZF_RING_CH"/>
    <property type="match status" value="1"/>
</dbReference>
<keyword evidence="1" id="KW-0479">Metal-binding</keyword>
<keyword evidence="2" id="KW-0863">Zinc-finger</keyword>
<dbReference type="SUPFAM" id="SSF57850">
    <property type="entry name" value="RING/U-box"/>
    <property type="match status" value="1"/>
</dbReference>
<evidence type="ECO:0000256" key="2">
    <source>
        <dbReference type="ARBA" id="ARBA00022771"/>
    </source>
</evidence>
<dbReference type="PANTHER" id="PTHR46347:SF1">
    <property type="entry name" value="RING_FYVE_PHD ZINC FINGER SUPERFAMILY PROTEIN"/>
    <property type="match status" value="1"/>
</dbReference>
<sequence length="293" mass="33595">MSENLESIPYLRRSVQEACSNEGSEHGESKLDCGYSQLSPNVEKIFPTQNDTTPDVSSSYNTMEDKMCRICFAGPEEEESLGRLISPCLCKGTMRYVHVECLNHWRLRSQKKSSFFQCDECKYKYAFRRTAIAKFATNEFILTFVTLTLFAFCVFIGGFLAKFLLYLYPVADFGEDYITDEFRYGPLFREPMEFSKIFRIDYVHILLGFMFVGFVGFVQLLFSLMWFGPFRFGPTGGATAGRRGVDGITAIFFTIIVAVGILKAVYGMYKLVRSSSRRILERVELTILEVNER</sequence>
<keyword evidence="4" id="KW-0472">Membrane</keyword>
<dbReference type="CDD" id="cd16495">
    <property type="entry name" value="RING_CH-C4HC3_MARCH"/>
    <property type="match status" value="1"/>
</dbReference>
<name>A0ABN7W2N9_GIGMA</name>
<dbReference type="InterPro" id="IPR011016">
    <property type="entry name" value="Znf_RING-CH"/>
</dbReference>
<dbReference type="EMBL" id="CAJVQB010028973">
    <property type="protein sequence ID" value="CAG8813357.1"/>
    <property type="molecule type" value="Genomic_DNA"/>
</dbReference>
<keyword evidence="4" id="KW-1133">Transmembrane helix</keyword>
<feature type="transmembrane region" description="Helical" evidence="4">
    <location>
        <begin position="247"/>
        <end position="269"/>
    </location>
</feature>
<proteinExistence type="predicted"/>
<dbReference type="PANTHER" id="PTHR46347">
    <property type="entry name" value="RING/FYVE/PHD ZINC FINGER SUPERFAMILY PROTEIN"/>
    <property type="match status" value="1"/>
</dbReference>
<evidence type="ECO:0000256" key="4">
    <source>
        <dbReference type="SAM" id="Phobius"/>
    </source>
</evidence>
<dbReference type="Pfam" id="PF12906">
    <property type="entry name" value="RINGv"/>
    <property type="match status" value="1"/>
</dbReference>
<accession>A0ABN7W2N9</accession>
<evidence type="ECO:0000256" key="3">
    <source>
        <dbReference type="ARBA" id="ARBA00022833"/>
    </source>
</evidence>